<feature type="compositionally biased region" description="Basic residues" evidence="1">
    <location>
        <begin position="111"/>
        <end position="128"/>
    </location>
</feature>
<reference evidence="3" key="3">
    <citation type="submission" date="2025-08" db="UniProtKB">
        <authorList>
            <consortium name="RefSeq"/>
        </authorList>
    </citation>
    <scope>IDENTIFICATION</scope>
    <source>
        <strain evidence="3">NI907</strain>
    </source>
</reference>
<dbReference type="Proteomes" id="UP000515153">
    <property type="component" value="Unplaced"/>
</dbReference>
<evidence type="ECO:0000313" key="2">
    <source>
        <dbReference type="Proteomes" id="UP000515153"/>
    </source>
</evidence>
<reference evidence="3" key="1">
    <citation type="journal article" date="2019" name="Mol. Biol. Evol.">
        <title>Blast fungal genomes show frequent chromosomal changes, gene gains and losses, and effector gene turnover.</title>
        <authorList>
            <person name="Gomez Luciano L.B."/>
            <person name="Jason Tsai I."/>
            <person name="Chuma I."/>
            <person name="Tosa Y."/>
            <person name="Chen Y.H."/>
            <person name="Li J.Y."/>
            <person name="Li M.Y."/>
            <person name="Jade Lu M.Y."/>
            <person name="Nakayashiki H."/>
            <person name="Li W.H."/>
        </authorList>
    </citation>
    <scope>NUCLEOTIDE SEQUENCE</scope>
    <source>
        <strain evidence="3">NI907</strain>
    </source>
</reference>
<dbReference type="GeneID" id="41966808"/>
<name>A0A6P8AR48_PYRGI</name>
<dbReference type="RefSeq" id="XP_030977375.1">
    <property type="nucleotide sequence ID" value="XM_031131903.1"/>
</dbReference>
<gene>
    <name evidence="3" type="ORF">PgNI_11945</name>
</gene>
<dbReference type="AlphaFoldDB" id="A0A6P8AR48"/>
<feature type="compositionally biased region" description="Low complexity" evidence="1">
    <location>
        <begin position="190"/>
        <end position="202"/>
    </location>
</feature>
<proteinExistence type="predicted"/>
<dbReference type="KEGG" id="pgri:PgNI_11945"/>
<accession>A0A6P8AR48</accession>
<feature type="compositionally biased region" description="Basic and acidic residues" evidence="1">
    <location>
        <begin position="1"/>
        <end position="10"/>
    </location>
</feature>
<organism evidence="2 3">
    <name type="scientific">Pyricularia grisea</name>
    <name type="common">Crabgrass-specific blast fungus</name>
    <name type="synonym">Magnaporthe grisea</name>
    <dbReference type="NCBI Taxonomy" id="148305"/>
    <lineage>
        <taxon>Eukaryota</taxon>
        <taxon>Fungi</taxon>
        <taxon>Dikarya</taxon>
        <taxon>Ascomycota</taxon>
        <taxon>Pezizomycotina</taxon>
        <taxon>Sordariomycetes</taxon>
        <taxon>Sordariomycetidae</taxon>
        <taxon>Magnaporthales</taxon>
        <taxon>Pyriculariaceae</taxon>
        <taxon>Pyricularia</taxon>
    </lineage>
</organism>
<sequence>MVRQFQKPDESLSSPQPGPPHGSAGEVQGQDTAIPYLAQGQWQGQGNPAQTSPTGTTSLVLGPPVLPIAPTVPPLEPSLPPPPPLWTAPPVSGTSQSAGPVPESSIAARSAKMRRRALRAVQTGRRRSVAVNAEPSGPPVDQFAAPVGQPGPARGRPSRGRLPRERSARGGKPAPPPPPLFSSTTQDANAPVQATTSATVPAPTLPVPPASSIPTVNPIFPGPNSVVSNPWDSSPSLQAYRLFSLAEKSRYVSEPAVAHQTLDQAVRQFVMLFPADIDINDILTDEVMGVLTLQFGRPRLSHDSGRDGNDNLFLPQIRDTVMLQVRENRLAHWHELERRARPDTYTPYRLCSCRVLPLPCWCCGYGNSR</sequence>
<protein>
    <submittedName>
        <fullName evidence="3">Uncharacterized protein</fullName>
    </submittedName>
</protein>
<keyword evidence="2" id="KW-1185">Reference proteome</keyword>
<feature type="compositionally biased region" description="Pro residues" evidence="1">
    <location>
        <begin position="64"/>
        <end position="87"/>
    </location>
</feature>
<reference evidence="3" key="2">
    <citation type="submission" date="2019-10" db="EMBL/GenBank/DDBJ databases">
        <authorList>
            <consortium name="NCBI Genome Project"/>
        </authorList>
    </citation>
    <scope>NUCLEOTIDE SEQUENCE</scope>
    <source>
        <strain evidence="3">NI907</strain>
    </source>
</reference>
<feature type="compositionally biased region" description="Polar residues" evidence="1">
    <location>
        <begin position="40"/>
        <end position="59"/>
    </location>
</feature>
<evidence type="ECO:0000256" key="1">
    <source>
        <dbReference type="SAM" id="MobiDB-lite"/>
    </source>
</evidence>
<feature type="region of interest" description="Disordered" evidence="1">
    <location>
        <begin position="1"/>
        <end position="206"/>
    </location>
</feature>
<evidence type="ECO:0000313" key="3">
    <source>
        <dbReference type="RefSeq" id="XP_030977375.1"/>
    </source>
</evidence>